<keyword evidence="4" id="KW-0808">Transferase</keyword>
<keyword evidence="2" id="KW-0663">Pyridoxal phosphate</keyword>
<dbReference type="InterPro" id="IPR015421">
    <property type="entry name" value="PyrdxlP-dep_Trfase_major"/>
</dbReference>
<evidence type="ECO:0000256" key="2">
    <source>
        <dbReference type="RuleBase" id="RU004508"/>
    </source>
</evidence>
<gene>
    <name evidence="4" type="ORF">AGRA3207_003346</name>
</gene>
<comment type="cofactor">
    <cofactor evidence="1">
        <name>pyridoxal 5'-phosphate</name>
        <dbReference type="ChEBI" id="CHEBI:597326"/>
    </cofactor>
</comment>
<dbReference type="Gene3D" id="3.90.1150.10">
    <property type="entry name" value="Aspartate Aminotransferase, domain 1"/>
    <property type="match status" value="1"/>
</dbReference>
<dbReference type="CDD" id="cd00616">
    <property type="entry name" value="AHBA_syn"/>
    <property type="match status" value="1"/>
</dbReference>
<feature type="region of interest" description="Disordered" evidence="3">
    <location>
        <begin position="1"/>
        <end position="23"/>
    </location>
</feature>
<keyword evidence="5" id="KW-1185">Reference proteome</keyword>
<keyword evidence="4" id="KW-0032">Aminotransferase</keyword>
<protein>
    <submittedName>
        <fullName evidence="4">DegT/DnrJ/EryC1/StrS family aminotransferase</fullName>
    </submittedName>
</protein>
<dbReference type="SUPFAM" id="SSF53383">
    <property type="entry name" value="PLP-dependent transferases"/>
    <property type="match status" value="1"/>
</dbReference>
<evidence type="ECO:0000313" key="4">
    <source>
        <dbReference type="EMBL" id="QXJ22357.1"/>
    </source>
</evidence>
<dbReference type="Gene3D" id="3.40.640.10">
    <property type="entry name" value="Type I PLP-dependent aspartate aminotransferase-like (Major domain)"/>
    <property type="match status" value="1"/>
</dbReference>
<proteinExistence type="inferred from homology"/>
<dbReference type="InterPro" id="IPR000653">
    <property type="entry name" value="DegT/StrS_aminotransferase"/>
</dbReference>
<dbReference type="EMBL" id="CP059572">
    <property type="protein sequence ID" value="QXJ22357.1"/>
    <property type="molecule type" value="Genomic_DNA"/>
</dbReference>
<comment type="similarity">
    <text evidence="2">Belongs to the DegT/DnrJ/EryC1 family.</text>
</comment>
<dbReference type="InterPro" id="IPR015424">
    <property type="entry name" value="PyrdxlP-dep_Trfase"/>
</dbReference>
<name>A0ABX8QXA0_9ACTN</name>
<sequence length="431" mass="45909">MSEALGGATKSGPGEGLAAYGGTPARATPWPAWPRLDAGTERLALDALRSGRWAISEMHNGQELYERRFARAFAAYHGVEHCIPTTSGSSALTIAFEALGLSRGAEVLVPGLTWVACASAVAGAGLVPVLVDIDPGTLCMSPAAAAAALTPRTEAVLLVHYACNTADLDAFTGLARRHGLALVEDCAQAHGAEYRGRPVGTYGAIGTYSMQESKVLTCGEGGASVTADASLAGLMEQYRADGRVYSVNPGVGDPNLQDRGDVQGRNLCLSEVQAALLLGRLEEMDAENEQRRVTAALLDDALTEIDAFSPVAAPDGCTRRTYYRYCVRVHSDVKPAEVEAMQNELSHELRVTCEPLHDPLNDCRLYNPLGSPQKYDPALLTRIDPKNFALPESLAARQQIMTIPHFLLLGDYADFSDIRHALLKVAAAHGL</sequence>
<reference evidence="4" key="1">
    <citation type="submission" date="2020-07" db="EMBL/GenBank/DDBJ databases">
        <authorList>
            <person name="Tarantini F.S."/>
            <person name="Hong K.W."/>
            <person name="Chan K.G."/>
        </authorList>
    </citation>
    <scope>NUCLEOTIDE SEQUENCE</scope>
    <source>
        <strain evidence="4">32-07</strain>
    </source>
</reference>
<dbReference type="Proteomes" id="UP001049518">
    <property type="component" value="Chromosome"/>
</dbReference>
<evidence type="ECO:0000256" key="1">
    <source>
        <dbReference type="ARBA" id="ARBA00001933"/>
    </source>
</evidence>
<dbReference type="GO" id="GO:0008483">
    <property type="term" value="F:transaminase activity"/>
    <property type="evidence" value="ECO:0007669"/>
    <property type="project" value="UniProtKB-KW"/>
</dbReference>
<organism evidence="4 5">
    <name type="scientific">Actinomadura graeca</name>
    <dbReference type="NCBI Taxonomy" id="2750812"/>
    <lineage>
        <taxon>Bacteria</taxon>
        <taxon>Bacillati</taxon>
        <taxon>Actinomycetota</taxon>
        <taxon>Actinomycetes</taxon>
        <taxon>Streptosporangiales</taxon>
        <taxon>Thermomonosporaceae</taxon>
        <taxon>Actinomadura</taxon>
    </lineage>
</organism>
<dbReference type="PANTHER" id="PTHR30244">
    <property type="entry name" value="TRANSAMINASE"/>
    <property type="match status" value="1"/>
</dbReference>
<dbReference type="PANTHER" id="PTHR30244:SF34">
    <property type="entry name" value="DTDP-4-AMINO-4,6-DIDEOXYGALACTOSE TRANSAMINASE"/>
    <property type="match status" value="1"/>
</dbReference>
<dbReference type="InterPro" id="IPR015422">
    <property type="entry name" value="PyrdxlP-dep_Trfase_small"/>
</dbReference>
<evidence type="ECO:0000313" key="5">
    <source>
        <dbReference type="Proteomes" id="UP001049518"/>
    </source>
</evidence>
<evidence type="ECO:0000256" key="3">
    <source>
        <dbReference type="SAM" id="MobiDB-lite"/>
    </source>
</evidence>
<dbReference type="RefSeq" id="WP_231335586.1">
    <property type="nucleotide sequence ID" value="NZ_CP059572.1"/>
</dbReference>
<accession>A0ABX8QXA0</accession>
<dbReference type="Pfam" id="PF01041">
    <property type="entry name" value="DegT_DnrJ_EryC1"/>
    <property type="match status" value="1"/>
</dbReference>